<accession>A0A0A9F8P8</accession>
<organism evidence="1">
    <name type="scientific">Arundo donax</name>
    <name type="common">Giant reed</name>
    <name type="synonym">Donax arundinaceus</name>
    <dbReference type="NCBI Taxonomy" id="35708"/>
    <lineage>
        <taxon>Eukaryota</taxon>
        <taxon>Viridiplantae</taxon>
        <taxon>Streptophyta</taxon>
        <taxon>Embryophyta</taxon>
        <taxon>Tracheophyta</taxon>
        <taxon>Spermatophyta</taxon>
        <taxon>Magnoliopsida</taxon>
        <taxon>Liliopsida</taxon>
        <taxon>Poales</taxon>
        <taxon>Poaceae</taxon>
        <taxon>PACMAD clade</taxon>
        <taxon>Arundinoideae</taxon>
        <taxon>Arundineae</taxon>
        <taxon>Arundo</taxon>
    </lineage>
</organism>
<sequence>MVERKLAIQHPSPVILPPDQSISKVIDGKGILFASCKQ</sequence>
<protein>
    <submittedName>
        <fullName evidence="1">Uncharacterized protein</fullName>
    </submittedName>
</protein>
<name>A0A0A9F8P8_ARUDO</name>
<dbReference type="EMBL" id="GBRH01191370">
    <property type="protein sequence ID" value="JAE06526.1"/>
    <property type="molecule type" value="Transcribed_RNA"/>
</dbReference>
<reference evidence="1" key="1">
    <citation type="submission" date="2014-09" db="EMBL/GenBank/DDBJ databases">
        <authorList>
            <person name="Magalhaes I.L.F."/>
            <person name="Oliveira U."/>
            <person name="Santos F.R."/>
            <person name="Vidigal T.H.D.A."/>
            <person name="Brescovit A.D."/>
            <person name="Santos A.J."/>
        </authorList>
    </citation>
    <scope>NUCLEOTIDE SEQUENCE</scope>
    <source>
        <tissue evidence="1">Shoot tissue taken approximately 20 cm above the soil surface</tissue>
    </source>
</reference>
<evidence type="ECO:0000313" key="1">
    <source>
        <dbReference type="EMBL" id="JAE06526.1"/>
    </source>
</evidence>
<proteinExistence type="predicted"/>
<reference evidence="1" key="2">
    <citation type="journal article" date="2015" name="Data Brief">
        <title>Shoot transcriptome of the giant reed, Arundo donax.</title>
        <authorList>
            <person name="Barrero R.A."/>
            <person name="Guerrero F.D."/>
            <person name="Moolhuijzen P."/>
            <person name="Goolsby J.A."/>
            <person name="Tidwell J."/>
            <person name="Bellgard S.E."/>
            <person name="Bellgard M.I."/>
        </authorList>
    </citation>
    <scope>NUCLEOTIDE SEQUENCE</scope>
    <source>
        <tissue evidence="1">Shoot tissue taken approximately 20 cm above the soil surface</tissue>
    </source>
</reference>
<dbReference type="AlphaFoldDB" id="A0A0A9F8P8"/>